<comment type="function">
    <text evidence="10">Catalyzes the reversible epimerization of D-ribulose 5-phosphate to D-xylulose 5-phosphate.</text>
</comment>
<dbReference type="Pfam" id="PF00834">
    <property type="entry name" value="Ribul_P_3_epim"/>
    <property type="match status" value="1"/>
</dbReference>
<dbReference type="Gene3D" id="3.20.20.70">
    <property type="entry name" value="Aldolase class I"/>
    <property type="match status" value="1"/>
</dbReference>
<comment type="cofactor">
    <cofactor evidence="2">
        <name>Mn(2+)</name>
        <dbReference type="ChEBI" id="CHEBI:29035"/>
    </cofactor>
</comment>
<protein>
    <recommendedName>
        <fullName evidence="7 10">Ribulose-phosphate 3-epimerase</fullName>
        <ecNumber evidence="7 10">5.1.3.1</ecNumber>
    </recommendedName>
</protein>
<dbReference type="NCBIfam" id="TIGR01163">
    <property type="entry name" value="rpe"/>
    <property type="match status" value="1"/>
</dbReference>
<dbReference type="EMBL" id="CAWVOK010000018">
    <property type="protein sequence ID" value="CAK8162952.1"/>
    <property type="molecule type" value="Genomic_DNA"/>
</dbReference>
<feature type="active site" description="Proton acceptor" evidence="10">
    <location>
        <position position="37"/>
    </location>
</feature>
<dbReference type="InterPro" id="IPR026019">
    <property type="entry name" value="Ribul_P_3_epim"/>
</dbReference>
<dbReference type="InterPro" id="IPR000056">
    <property type="entry name" value="Ribul_P_3_epim-like"/>
</dbReference>
<evidence type="ECO:0000256" key="2">
    <source>
        <dbReference type="ARBA" id="ARBA00001936"/>
    </source>
</evidence>
<keyword evidence="9 10" id="KW-0413">Isomerase</keyword>
<comment type="cofactor">
    <cofactor evidence="3">
        <name>Co(2+)</name>
        <dbReference type="ChEBI" id="CHEBI:48828"/>
    </cofactor>
</comment>
<feature type="binding site" evidence="10">
    <location>
        <position position="68"/>
    </location>
    <ligand>
        <name>substrate</name>
    </ligand>
</feature>
<evidence type="ECO:0000256" key="1">
    <source>
        <dbReference type="ARBA" id="ARBA00001782"/>
    </source>
</evidence>
<feature type="active site" description="Proton donor" evidence="10">
    <location>
        <position position="177"/>
    </location>
</feature>
<dbReference type="PANTHER" id="PTHR11749">
    <property type="entry name" value="RIBULOSE-5-PHOSPHATE-3-EPIMERASE"/>
    <property type="match status" value="1"/>
</dbReference>
<dbReference type="SUPFAM" id="SSF51366">
    <property type="entry name" value="Ribulose-phoshate binding barrel"/>
    <property type="match status" value="1"/>
</dbReference>
<feature type="binding site" evidence="10">
    <location>
        <begin position="144"/>
        <end position="147"/>
    </location>
    <ligand>
        <name>substrate</name>
    </ligand>
</feature>
<dbReference type="PROSITE" id="PS01085">
    <property type="entry name" value="RIBUL_P_3_EPIMER_1"/>
    <property type="match status" value="1"/>
</dbReference>
<comment type="similarity">
    <text evidence="6 10 11">Belongs to the ribulose-phosphate 3-epimerase family.</text>
</comment>
<evidence type="ECO:0000313" key="12">
    <source>
        <dbReference type="EMBL" id="CAK8162952.1"/>
    </source>
</evidence>
<evidence type="ECO:0000256" key="7">
    <source>
        <dbReference type="ARBA" id="ARBA00013188"/>
    </source>
</evidence>
<feature type="binding site" evidence="10">
    <location>
        <begin position="177"/>
        <end position="179"/>
    </location>
    <ligand>
        <name>substrate</name>
    </ligand>
</feature>
<dbReference type="InterPro" id="IPR013785">
    <property type="entry name" value="Aldolase_TIM"/>
</dbReference>
<sequence length="220" mass="23709">MGRKIKIAPSILSANFASLGSEIEEVTTAGADYIHIDVMDGFFVPNLTIGPCVVSSIRGNSNAVFDVHLMATPVENLIHEFIKAGADIITVHYEAVTHLHNIINQIKLHGKKAGIAITPSTPVSVLEYIMTDIDLLLIMTVNPGFAGQKFINSQLRKISEAKSMSIRLNPDIDISVDGGINIDTATMAVKAGANVLVAGTEIFKKGIKDYKKNIENLRGI</sequence>
<reference evidence="12 13" key="1">
    <citation type="submission" date="2024-01" db="EMBL/GenBank/DDBJ databases">
        <authorList>
            <person name="Kunselman E."/>
        </authorList>
    </citation>
    <scope>NUCLEOTIDE SEQUENCE [LARGE SCALE GENOMIC DNA]</scope>
    <source>
        <strain evidence="12">2 abalone samples</strain>
    </source>
</reference>
<evidence type="ECO:0000256" key="8">
    <source>
        <dbReference type="ARBA" id="ARBA00022723"/>
    </source>
</evidence>
<comment type="cofactor">
    <cofactor evidence="4">
        <name>Zn(2+)</name>
        <dbReference type="ChEBI" id="CHEBI:29105"/>
    </cofactor>
</comment>
<gene>
    <name evidence="10 12" type="primary">rpe</name>
    <name evidence="12" type="ORF">CAXC1_260037</name>
</gene>
<evidence type="ECO:0000256" key="5">
    <source>
        <dbReference type="ARBA" id="ARBA00001954"/>
    </source>
</evidence>
<feature type="binding site" evidence="10">
    <location>
        <position position="10"/>
    </location>
    <ligand>
        <name>substrate</name>
    </ligand>
</feature>
<dbReference type="RefSeq" id="WP_338363957.1">
    <property type="nucleotide sequence ID" value="NZ_CAWVOK010000018.1"/>
</dbReference>
<dbReference type="CDD" id="cd00429">
    <property type="entry name" value="RPE"/>
    <property type="match status" value="1"/>
</dbReference>
<evidence type="ECO:0000256" key="6">
    <source>
        <dbReference type="ARBA" id="ARBA00009541"/>
    </source>
</evidence>
<keyword evidence="8 10" id="KW-0479">Metal-binding</keyword>
<comment type="cofactor">
    <cofactor evidence="10">
        <name>a divalent metal cation</name>
        <dbReference type="ChEBI" id="CHEBI:60240"/>
    </cofactor>
    <text evidence="10">Binds 1 divalent metal cation per subunit.</text>
</comment>
<dbReference type="GO" id="GO:0004750">
    <property type="term" value="F:D-ribulose-phosphate 3-epimerase activity"/>
    <property type="evidence" value="ECO:0007669"/>
    <property type="project" value="UniProtKB-EC"/>
</dbReference>
<feature type="binding site" evidence="10">
    <location>
        <position position="68"/>
    </location>
    <ligand>
        <name>a divalent metal cation</name>
        <dbReference type="ChEBI" id="CHEBI:60240"/>
    </ligand>
</feature>
<name>A0ABP0ESQ3_9RICK</name>
<dbReference type="HAMAP" id="MF_02227">
    <property type="entry name" value="RPE"/>
    <property type="match status" value="1"/>
</dbReference>
<evidence type="ECO:0000256" key="10">
    <source>
        <dbReference type="HAMAP-Rule" id="MF_02227"/>
    </source>
</evidence>
<dbReference type="Proteomes" id="UP001314181">
    <property type="component" value="Unassembled WGS sequence"/>
</dbReference>
<accession>A0ABP0ESQ3</accession>
<evidence type="ECO:0000256" key="4">
    <source>
        <dbReference type="ARBA" id="ARBA00001947"/>
    </source>
</evidence>
<evidence type="ECO:0000313" key="13">
    <source>
        <dbReference type="Proteomes" id="UP001314181"/>
    </source>
</evidence>
<comment type="pathway">
    <text evidence="10">Carbohydrate degradation.</text>
</comment>
<comment type="catalytic activity">
    <reaction evidence="1 10 11">
        <text>D-ribulose 5-phosphate = D-xylulose 5-phosphate</text>
        <dbReference type="Rhea" id="RHEA:13677"/>
        <dbReference type="ChEBI" id="CHEBI:57737"/>
        <dbReference type="ChEBI" id="CHEBI:58121"/>
        <dbReference type="EC" id="5.1.3.1"/>
    </reaction>
</comment>
<comment type="caution">
    <text evidence="12">The sequence shown here is derived from an EMBL/GenBank/DDBJ whole genome shotgun (WGS) entry which is preliminary data.</text>
</comment>
<comment type="caution">
    <text evidence="10">Lacks conserved residue(s) required for the propagation of feature annotation.</text>
</comment>
<dbReference type="NCBIfam" id="NF004076">
    <property type="entry name" value="PRK05581.1-4"/>
    <property type="match status" value="1"/>
</dbReference>
<keyword evidence="10 11" id="KW-0119">Carbohydrate metabolism</keyword>
<proteinExistence type="inferred from homology"/>
<evidence type="ECO:0000256" key="3">
    <source>
        <dbReference type="ARBA" id="ARBA00001941"/>
    </source>
</evidence>
<comment type="cofactor">
    <cofactor evidence="5">
        <name>Fe(2+)</name>
        <dbReference type="ChEBI" id="CHEBI:29033"/>
    </cofactor>
</comment>
<dbReference type="EC" id="5.1.3.1" evidence="7 10"/>
<organism evidence="12 13">
    <name type="scientific">Candidatus Xenohaliotis californiensis</name>
    <dbReference type="NCBI Taxonomy" id="84677"/>
    <lineage>
        <taxon>Bacteria</taxon>
        <taxon>Pseudomonadati</taxon>
        <taxon>Pseudomonadota</taxon>
        <taxon>Alphaproteobacteria</taxon>
        <taxon>Rickettsiales</taxon>
        <taxon>Anaplasmataceae</taxon>
        <taxon>Candidatus Xenohaliotis</taxon>
    </lineage>
</organism>
<evidence type="ECO:0000256" key="9">
    <source>
        <dbReference type="ARBA" id="ARBA00023235"/>
    </source>
</evidence>
<feature type="binding site" evidence="10">
    <location>
        <position position="177"/>
    </location>
    <ligand>
        <name>a divalent metal cation</name>
        <dbReference type="ChEBI" id="CHEBI:60240"/>
    </ligand>
</feature>
<dbReference type="PROSITE" id="PS01086">
    <property type="entry name" value="RIBUL_P_3_EPIMER_2"/>
    <property type="match status" value="1"/>
</dbReference>
<keyword evidence="13" id="KW-1185">Reference proteome</keyword>
<evidence type="ECO:0000256" key="11">
    <source>
        <dbReference type="PIRNR" id="PIRNR001461"/>
    </source>
</evidence>
<dbReference type="InterPro" id="IPR011060">
    <property type="entry name" value="RibuloseP-bd_barrel"/>
</dbReference>
<dbReference type="PIRSF" id="PIRSF001461">
    <property type="entry name" value="RPE"/>
    <property type="match status" value="1"/>
</dbReference>
<feature type="binding site" evidence="10">
    <location>
        <position position="37"/>
    </location>
    <ligand>
        <name>a divalent metal cation</name>
        <dbReference type="ChEBI" id="CHEBI:60240"/>
    </ligand>
</feature>
<feature type="binding site" evidence="10">
    <location>
        <position position="35"/>
    </location>
    <ligand>
        <name>a divalent metal cation</name>
        <dbReference type="ChEBI" id="CHEBI:60240"/>
    </ligand>
</feature>